<reference evidence="1" key="1">
    <citation type="submission" date="2019-04" db="EMBL/GenBank/DDBJ databases">
        <authorList>
            <consortium name="Science for Life Laboratories"/>
        </authorList>
    </citation>
    <scope>NUCLEOTIDE SEQUENCE</scope>
    <source>
        <strain evidence="1">MBLW1</strain>
    </source>
</reference>
<sequence>MPQAIRAKHVANDLIVDRNGTIGNMKPIPPMGSSKAMPPRRCLLSVS</sequence>
<accession>A0A6C2YLR7</accession>
<dbReference type="EMBL" id="LR593887">
    <property type="protein sequence ID" value="VTS01643.1"/>
    <property type="molecule type" value="Genomic_DNA"/>
</dbReference>
<organism evidence="1">
    <name type="scientific">Tuwongella immobilis</name>
    <dbReference type="NCBI Taxonomy" id="692036"/>
    <lineage>
        <taxon>Bacteria</taxon>
        <taxon>Pseudomonadati</taxon>
        <taxon>Planctomycetota</taxon>
        <taxon>Planctomycetia</taxon>
        <taxon>Gemmatales</taxon>
        <taxon>Gemmataceae</taxon>
        <taxon>Tuwongella</taxon>
    </lineage>
</organism>
<name>A0A6C2YLR7_9BACT</name>
<proteinExistence type="predicted"/>
<dbReference type="Proteomes" id="UP000464378">
    <property type="component" value="Chromosome"/>
</dbReference>
<dbReference type="InParanoid" id="A0A6C2YLR7"/>
<evidence type="ECO:0000313" key="2">
    <source>
        <dbReference type="Proteomes" id="UP000464378"/>
    </source>
</evidence>
<keyword evidence="2" id="KW-1185">Reference proteome</keyword>
<protein>
    <submittedName>
        <fullName evidence="1">Uncharacterized protein</fullName>
    </submittedName>
</protein>
<gene>
    <name evidence="1" type="ORF">GMBLW1_14420</name>
</gene>
<dbReference type="KEGG" id="tim:GMBLW1_14420"/>
<evidence type="ECO:0000313" key="1">
    <source>
        <dbReference type="EMBL" id="VIP02518.1"/>
    </source>
</evidence>
<dbReference type="EMBL" id="LR586016">
    <property type="protein sequence ID" value="VIP02518.1"/>
    <property type="molecule type" value="Genomic_DNA"/>
</dbReference>
<dbReference type="AlphaFoldDB" id="A0A6C2YLR7"/>